<dbReference type="SFLD" id="SFLDS00029">
    <property type="entry name" value="Radical_SAM"/>
    <property type="match status" value="1"/>
</dbReference>
<comment type="cofactor">
    <cofactor evidence="1">
        <name>[4Fe-4S] cluster</name>
        <dbReference type="ChEBI" id="CHEBI:49883"/>
    </cofactor>
</comment>
<dbReference type="GO" id="GO:0046872">
    <property type="term" value="F:metal ion binding"/>
    <property type="evidence" value="ECO:0007669"/>
    <property type="project" value="UniProtKB-KW"/>
</dbReference>
<dbReference type="EMBL" id="MFGA01000020">
    <property type="protein sequence ID" value="OGF20795.1"/>
    <property type="molecule type" value="Genomic_DNA"/>
</dbReference>
<evidence type="ECO:0000256" key="3">
    <source>
        <dbReference type="ARBA" id="ARBA00022691"/>
    </source>
</evidence>
<dbReference type="PANTHER" id="PTHR30352">
    <property type="entry name" value="PYRUVATE FORMATE-LYASE-ACTIVATING ENZYME"/>
    <property type="match status" value="1"/>
</dbReference>
<protein>
    <submittedName>
        <fullName evidence="8">Anaerobic ribonucleoside-triphosphate reductase activating protein</fullName>
    </submittedName>
</protein>
<sequence length="250" mass="28714">MLLGGLQKLTLIDYPGKVACTVFTVGCNFRCPFCHNPELVTQRRENDRKDAKEKEGVVDFSLRPMISEELFFNFLSERKGILDGVCVTGGEPTVHADLEIFLRKIKEMGFLVKLDTNGTNPEILKKLLDEKLLDYIAMDLKNNFKSNYAKTAGVEVNIEDIKKSVEIIRNSGVDYEFRTTVVPGLHTKEDLLAIADEIKGAKKYYLQQFKHEQKMLNPDFREVTPYGKDFLEDIREKIKDYFEVCEVRGE</sequence>
<feature type="domain" description="Radical SAM core" evidence="7">
    <location>
        <begin position="13"/>
        <end position="243"/>
    </location>
</feature>
<organism evidence="8 9">
    <name type="scientific">Candidatus Falkowbacteria bacterium RIFOXYA2_FULL_38_12</name>
    <dbReference type="NCBI Taxonomy" id="1797993"/>
    <lineage>
        <taxon>Bacteria</taxon>
        <taxon>Candidatus Falkowiibacteriota</taxon>
    </lineage>
</organism>
<dbReference type="CDD" id="cd01335">
    <property type="entry name" value="Radical_SAM"/>
    <property type="match status" value="1"/>
</dbReference>
<keyword evidence="3" id="KW-0949">S-adenosyl-L-methionine</keyword>
<evidence type="ECO:0000256" key="2">
    <source>
        <dbReference type="ARBA" id="ARBA00022485"/>
    </source>
</evidence>
<reference evidence="8 9" key="1">
    <citation type="journal article" date="2016" name="Nat. Commun.">
        <title>Thousands of microbial genomes shed light on interconnected biogeochemical processes in an aquifer system.</title>
        <authorList>
            <person name="Anantharaman K."/>
            <person name="Brown C.T."/>
            <person name="Hug L.A."/>
            <person name="Sharon I."/>
            <person name="Castelle C.J."/>
            <person name="Probst A.J."/>
            <person name="Thomas B.C."/>
            <person name="Singh A."/>
            <person name="Wilkins M.J."/>
            <person name="Karaoz U."/>
            <person name="Brodie E.L."/>
            <person name="Williams K.H."/>
            <person name="Hubbard S.S."/>
            <person name="Banfield J.F."/>
        </authorList>
    </citation>
    <scope>NUCLEOTIDE SEQUENCE [LARGE SCALE GENOMIC DNA]</scope>
</reference>
<keyword evidence="5" id="KW-0408">Iron</keyword>
<evidence type="ECO:0000256" key="6">
    <source>
        <dbReference type="ARBA" id="ARBA00023014"/>
    </source>
</evidence>
<dbReference type="SUPFAM" id="SSF102114">
    <property type="entry name" value="Radical SAM enzymes"/>
    <property type="match status" value="1"/>
</dbReference>
<dbReference type="PANTHER" id="PTHR30352:SF13">
    <property type="entry name" value="GLYCYL-RADICAL ENZYME ACTIVATING ENZYME YJJW-RELATED"/>
    <property type="match status" value="1"/>
</dbReference>
<keyword evidence="6" id="KW-0411">Iron-sulfur</keyword>
<dbReference type="Gene3D" id="3.20.20.70">
    <property type="entry name" value="Aldolase class I"/>
    <property type="match status" value="1"/>
</dbReference>
<evidence type="ECO:0000313" key="9">
    <source>
        <dbReference type="Proteomes" id="UP000177407"/>
    </source>
</evidence>
<name>A0A1F5S291_9BACT</name>
<dbReference type="InterPro" id="IPR006638">
    <property type="entry name" value="Elp3/MiaA/NifB-like_rSAM"/>
</dbReference>
<dbReference type="InterPro" id="IPR058240">
    <property type="entry name" value="rSAM_sf"/>
</dbReference>
<evidence type="ECO:0000256" key="5">
    <source>
        <dbReference type="ARBA" id="ARBA00023004"/>
    </source>
</evidence>
<dbReference type="InterPro" id="IPR013785">
    <property type="entry name" value="Aldolase_TIM"/>
</dbReference>
<keyword evidence="4" id="KW-0479">Metal-binding</keyword>
<dbReference type="SMART" id="SM00729">
    <property type="entry name" value="Elp3"/>
    <property type="match status" value="1"/>
</dbReference>
<dbReference type="GO" id="GO:0051539">
    <property type="term" value="F:4 iron, 4 sulfur cluster binding"/>
    <property type="evidence" value="ECO:0007669"/>
    <property type="project" value="UniProtKB-KW"/>
</dbReference>
<dbReference type="InterPro" id="IPR007197">
    <property type="entry name" value="rSAM"/>
</dbReference>
<gene>
    <name evidence="8" type="ORF">A2257_03445</name>
</gene>
<dbReference type="PROSITE" id="PS51918">
    <property type="entry name" value="RADICAL_SAM"/>
    <property type="match status" value="1"/>
</dbReference>
<dbReference type="Pfam" id="PF04055">
    <property type="entry name" value="Radical_SAM"/>
    <property type="match status" value="1"/>
</dbReference>
<proteinExistence type="predicted"/>
<dbReference type="Proteomes" id="UP000177407">
    <property type="component" value="Unassembled WGS sequence"/>
</dbReference>
<dbReference type="InterPro" id="IPR012840">
    <property type="entry name" value="NrdG2"/>
</dbReference>
<evidence type="ECO:0000259" key="7">
    <source>
        <dbReference type="PROSITE" id="PS51918"/>
    </source>
</evidence>
<comment type="caution">
    <text evidence="8">The sequence shown here is derived from an EMBL/GenBank/DDBJ whole genome shotgun (WGS) entry which is preliminary data.</text>
</comment>
<dbReference type="AlphaFoldDB" id="A0A1F5S291"/>
<dbReference type="InterPro" id="IPR034457">
    <property type="entry name" value="Organic_radical-activating"/>
</dbReference>
<evidence type="ECO:0000313" key="8">
    <source>
        <dbReference type="EMBL" id="OGF20795.1"/>
    </source>
</evidence>
<dbReference type="GO" id="GO:0003824">
    <property type="term" value="F:catalytic activity"/>
    <property type="evidence" value="ECO:0007669"/>
    <property type="project" value="InterPro"/>
</dbReference>
<evidence type="ECO:0000256" key="1">
    <source>
        <dbReference type="ARBA" id="ARBA00001966"/>
    </source>
</evidence>
<accession>A0A1F5S291</accession>
<dbReference type="NCBIfam" id="TIGR02495">
    <property type="entry name" value="NrdG2"/>
    <property type="match status" value="1"/>
</dbReference>
<keyword evidence="2" id="KW-0004">4Fe-4S</keyword>
<evidence type="ECO:0000256" key="4">
    <source>
        <dbReference type="ARBA" id="ARBA00022723"/>
    </source>
</evidence>
<dbReference type="SFLD" id="SFLDG01094">
    <property type="entry name" value="Uncharacterised_Radical_SAM_Su"/>
    <property type="match status" value="1"/>
</dbReference>